<protein>
    <submittedName>
        <fullName evidence="2">Uncharacterized protein</fullName>
    </submittedName>
</protein>
<organism evidence="2 3">
    <name type="scientific">Trametes pubescens</name>
    <name type="common">White-rot fungus</name>
    <dbReference type="NCBI Taxonomy" id="154538"/>
    <lineage>
        <taxon>Eukaryota</taxon>
        <taxon>Fungi</taxon>
        <taxon>Dikarya</taxon>
        <taxon>Basidiomycota</taxon>
        <taxon>Agaricomycotina</taxon>
        <taxon>Agaricomycetes</taxon>
        <taxon>Polyporales</taxon>
        <taxon>Polyporaceae</taxon>
        <taxon>Trametes</taxon>
    </lineage>
</organism>
<dbReference type="EMBL" id="MNAD01001685">
    <property type="protein sequence ID" value="OJT02271.1"/>
    <property type="molecule type" value="Genomic_DNA"/>
</dbReference>
<evidence type="ECO:0000313" key="2">
    <source>
        <dbReference type="EMBL" id="OJT02271.1"/>
    </source>
</evidence>
<evidence type="ECO:0000256" key="1">
    <source>
        <dbReference type="SAM" id="MobiDB-lite"/>
    </source>
</evidence>
<feature type="region of interest" description="Disordered" evidence="1">
    <location>
        <begin position="65"/>
        <end position="84"/>
    </location>
</feature>
<accession>A0A1M2V3T3</accession>
<dbReference type="STRING" id="154538.A0A1M2V3T3"/>
<proteinExistence type="predicted"/>
<dbReference type="Proteomes" id="UP000184267">
    <property type="component" value="Unassembled WGS sequence"/>
</dbReference>
<gene>
    <name evidence="2" type="ORF">TRAPUB_7219</name>
</gene>
<sequence>MPWYSGEAATAHLARALGPYYRRSDKPAFRALWDNYNFCQFVDDDGDMVFYRDRRGKTIVDYVEEGEEETQTREVRDKQEVASS</sequence>
<dbReference type="AlphaFoldDB" id="A0A1M2V3T3"/>
<comment type="caution">
    <text evidence="2">The sequence shown here is derived from an EMBL/GenBank/DDBJ whole genome shotgun (WGS) entry which is preliminary data.</text>
</comment>
<reference evidence="2 3" key="1">
    <citation type="submission" date="2016-10" db="EMBL/GenBank/DDBJ databases">
        <title>Genome sequence of the basidiomycete white-rot fungus Trametes pubescens.</title>
        <authorList>
            <person name="Makela M.R."/>
            <person name="Granchi Z."/>
            <person name="Peng M."/>
            <person name="De Vries R.P."/>
            <person name="Grigoriev I."/>
            <person name="Riley R."/>
            <person name="Hilden K."/>
        </authorList>
    </citation>
    <scope>NUCLEOTIDE SEQUENCE [LARGE SCALE GENOMIC DNA]</scope>
    <source>
        <strain evidence="2 3">FBCC735</strain>
    </source>
</reference>
<keyword evidence="3" id="KW-1185">Reference proteome</keyword>
<evidence type="ECO:0000313" key="3">
    <source>
        <dbReference type="Proteomes" id="UP000184267"/>
    </source>
</evidence>
<dbReference type="OrthoDB" id="1461976at2759"/>
<feature type="compositionally biased region" description="Basic and acidic residues" evidence="1">
    <location>
        <begin position="70"/>
        <end position="84"/>
    </location>
</feature>
<name>A0A1M2V3T3_TRAPU</name>